<keyword evidence="11 13" id="KW-0472">Membrane</keyword>
<comment type="caution">
    <text evidence="16">The sequence shown here is derived from an EMBL/GenBank/DDBJ whole genome shotgun (WGS) entry which is preliminary data.</text>
</comment>
<dbReference type="Pfam" id="PF03717">
    <property type="entry name" value="PBP_dimer"/>
    <property type="match status" value="1"/>
</dbReference>
<dbReference type="SUPFAM" id="SSF56519">
    <property type="entry name" value="Penicillin binding protein dimerisation domain"/>
    <property type="match status" value="1"/>
</dbReference>
<dbReference type="SUPFAM" id="SSF56601">
    <property type="entry name" value="beta-lactamase/transpeptidase-like"/>
    <property type="match status" value="1"/>
</dbReference>
<dbReference type="GO" id="GO:0006508">
    <property type="term" value="P:proteolysis"/>
    <property type="evidence" value="ECO:0007669"/>
    <property type="project" value="UniProtKB-KW"/>
</dbReference>
<keyword evidence="9" id="KW-0573">Peptidoglycan synthesis</keyword>
<dbReference type="EC" id="3.4.16.4" evidence="16"/>
<keyword evidence="7 16" id="KW-0378">Hydrolase</keyword>
<dbReference type="InterPro" id="IPR017790">
    <property type="entry name" value="Penicillin-binding_protein_2"/>
</dbReference>
<evidence type="ECO:0000256" key="3">
    <source>
        <dbReference type="ARBA" id="ARBA00022475"/>
    </source>
</evidence>
<evidence type="ECO:0000256" key="10">
    <source>
        <dbReference type="ARBA" id="ARBA00022989"/>
    </source>
</evidence>
<evidence type="ECO:0000256" key="2">
    <source>
        <dbReference type="ARBA" id="ARBA00004236"/>
    </source>
</evidence>
<dbReference type="GO" id="GO:0071555">
    <property type="term" value="P:cell wall organization"/>
    <property type="evidence" value="ECO:0007669"/>
    <property type="project" value="UniProtKB-KW"/>
</dbReference>
<dbReference type="GO" id="GO:0071972">
    <property type="term" value="F:peptidoglycan L,D-transpeptidase activity"/>
    <property type="evidence" value="ECO:0007669"/>
    <property type="project" value="TreeGrafter"/>
</dbReference>
<name>A0A538SWB1_UNCEI</name>
<evidence type="ECO:0000256" key="13">
    <source>
        <dbReference type="SAM" id="Phobius"/>
    </source>
</evidence>
<dbReference type="Gene3D" id="3.40.710.10">
    <property type="entry name" value="DD-peptidase/beta-lactamase superfamily"/>
    <property type="match status" value="1"/>
</dbReference>
<comment type="subcellular location">
    <subcellularLocation>
        <location evidence="2">Cell membrane</location>
    </subcellularLocation>
    <subcellularLocation>
        <location evidence="1">Membrane</location>
        <topology evidence="1">Single-pass membrane protein</topology>
    </subcellularLocation>
</comment>
<keyword evidence="6 13" id="KW-0812">Transmembrane</keyword>
<keyword evidence="5" id="KW-0645">Protease</keyword>
<organism evidence="16 17">
    <name type="scientific">Eiseniibacteriota bacterium</name>
    <dbReference type="NCBI Taxonomy" id="2212470"/>
    <lineage>
        <taxon>Bacteria</taxon>
        <taxon>Candidatus Eiseniibacteriota</taxon>
    </lineage>
</organism>
<evidence type="ECO:0000256" key="5">
    <source>
        <dbReference type="ARBA" id="ARBA00022670"/>
    </source>
</evidence>
<evidence type="ECO:0000256" key="1">
    <source>
        <dbReference type="ARBA" id="ARBA00004167"/>
    </source>
</evidence>
<accession>A0A538SWB1</accession>
<keyword evidence="3" id="KW-1003">Cell membrane</keyword>
<dbReference type="GO" id="GO:0009252">
    <property type="term" value="P:peptidoglycan biosynthetic process"/>
    <property type="evidence" value="ECO:0007669"/>
    <property type="project" value="UniProtKB-KW"/>
</dbReference>
<keyword evidence="10 13" id="KW-1133">Transmembrane helix</keyword>
<keyword evidence="16" id="KW-0121">Carboxypeptidase</keyword>
<proteinExistence type="predicted"/>
<protein>
    <submittedName>
        <fullName evidence="16">Penicillin-binding protein 2</fullName>
        <ecNumber evidence="16">3.4.16.4</ecNumber>
    </submittedName>
</protein>
<dbReference type="InterPro" id="IPR050515">
    <property type="entry name" value="Beta-lactam/transpept"/>
</dbReference>
<dbReference type="GO" id="GO:0008658">
    <property type="term" value="F:penicillin binding"/>
    <property type="evidence" value="ECO:0007669"/>
    <property type="project" value="InterPro"/>
</dbReference>
<dbReference type="GO" id="GO:0005886">
    <property type="term" value="C:plasma membrane"/>
    <property type="evidence" value="ECO:0007669"/>
    <property type="project" value="UniProtKB-SubCell"/>
</dbReference>
<sequence>MSLSPPIRESRERRFRLLSRLAIAGFGLVVLGLMRLQVVEHDKYLELANENRVRLEVLRAPRGVIYDASGDLLADSVPSFEIVFRPFPAESAQRARDVLSPAWMKQVAALVEADTAVIRRAVATANRSGQTAMLRADAPFRVLAAVEESRAELPGIEVQIEPLRHYPHGKLAAHLLGYAGEVTDQELDSLSASGYRLGDLIGRTGIERNYEEILRGRDGAEYVVVNAMGKRVSTLTEQAPRPPVGGHDIVLTLDLKVQNAMEQAMANVERGAAVAIDPRDGAILGMVSRPAFDPNEFSHGMSWDRWNELSSGGSNPLLNRAIQGAYPPGSTFKVVVMLAALRAGVAGPHTWLQPCTGSYYYGGRVFNCWKWEGHGALDFIGALQNSCDAYFYQIGPLLTLPRLAAAAREFGLGARTGVDLPQERRGLIPDAAWYDQQWGPGRWRKGMMLNLAIGQGELLVTPIQLAMVAAQVANGGRAIRPHVVEVVRGESEFAPDRPTRAGVTADAESWATVRMAMEKVVSDGTGQGAKVPGIRVAGKTGTSQNTHGKDHSLFICYAPADSPRVALAVVAENRGHGGTVAAPIAARVLTRILLPDSLQNRVVVRPVPPDTTGGTVGD</sequence>
<evidence type="ECO:0000256" key="12">
    <source>
        <dbReference type="ARBA" id="ARBA00023316"/>
    </source>
</evidence>
<dbReference type="PANTHER" id="PTHR30627:SF2">
    <property type="entry name" value="PEPTIDOGLYCAN D,D-TRANSPEPTIDASE MRDA"/>
    <property type="match status" value="1"/>
</dbReference>
<evidence type="ECO:0000259" key="14">
    <source>
        <dbReference type="Pfam" id="PF00905"/>
    </source>
</evidence>
<reference evidence="16 17" key="1">
    <citation type="journal article" date="2019" name="Nat. Microbiol.">
        <title>Mediterranean grassland soil C-N compound turnover is dependent on rainfall and depth, and is mediated by genomically divergent microorganisms.</title>
        <authorList>
            <person name="Diamond S."/>
            <person name="Andeer P.F."/>
            <person name="Li Z."/>
            <person name="Crits-Christoph A."/>
            <person name="Burstein D."/>
            <person name="Anantharaman K."/>
            <person name="Lane K.R."/>
            <person name="Thomas B.C."/>
            <person name="Pan C."/>
            <person name="Northen T.R."/>
            <person name="Banfield J.F."/>
        </authorList>
    </citation>
    <scope>NUCLEOTIDE SEQUENCE [LARGE SCALE GENOMIC DNA]</scope>
    <source>
        <strain evidence="16">WS_2</strain>
    </source>
</reference>
<dbReference type="Gene3D" id="3.90.1310.10">
    <property type="entry name" value="Penicillin-binding protein 2a (Domain 2)"/>
    <property type="match status" value="1"/>
</dbReference>
<evidence type="ECO:0000256" key="4">
    <source>
        <dbReference type="ARBA" id="ARBA00022519"/>
    </source>
</evidence>
<evidence type="ECO:0000256" key="6">
    <source>
        <dbReference type="ARBA" id="ARBA00022692"/>
    </source>
</evidence>
<gene>
    <name evidence="16" type="primary">mrdA</name>
    <name evidence="16" type="ORF">E6K72_06190</name>
</gene>
<evidence type="ECO:0000256" key="9">
    <source>
        <dbReference type="ARBA" id="ARBA00022984"/>
    </source>
</evidence>
<keyword evidence="4" id="KW-0997">Cell inner membrane</keyword>
<dbReference type="NCBIfam" id="TIGR03423">
    <property type="entry name" value="pbp2_mrdA"/>
    <property type="match status" value="1"/>
</dbReference>
<feature type="domain" description="Penicillin-binding protein transpeptidase" evidence="14">
    <location>
        <begin position="271"/>
        <end position="589"/>
    </location>
</feature>
<dbReference type="InterPro" id="IPR005311">
    <property type="entry name" value="PBP_dimer"/>
</dbReference>
<keyword evidence="8" id="KW-0133">Cell shape</keyword>
<evidence type="ECO:0000259" key="15">
    <source>
        <dbReference type="Pfam" id="PF03717"/>
    </source>
</evidence>
<dbReference type="EMBL" id="VBOS01000208">
    <property type="protein sequence ID" value="TMQ55554.1"/>
    <property type="molecule type" value="Genomic_DNA"/>
</dbReference>
<dbReference type="InterPro" id="IPR036138">
    <property type="entry name" value="PBP_dimer_sf"/>
</dbReference>
<dbReference type="GO" id="GO:0009002">
    <property type="term" value="F:serine-type D-Ala-D-Ala carboxypeptidase activity"/>
    <property type="evidence" value="ECO:0007669"/>
    <property type="project" value="UniProtKB-EC"/>
</dbReference>
<evidence type="ECO:0000313" key="16">
    <source>
        <dbReference type="EMBL" id="TMQ55554.1"/>
    </source>
</evidence>
<dbReference type="Gene3D" id="3.30.1390.30">
    <property type="entry name" value="Penicillin-binding protein 2a, domain 3"/>
    <property type="match status" value="1"/>
</dbReference>
<dbReference type="GO" id="GO:0008360">
    <property type="term" value="P:regulation of cell shape"/>
    <property type="evidence" value="ECO:0007669"/>
    <property type="project" value="UniProtKB-KW"/>
</dbReference>
<keyword evidence="12" id="KW-0961">Cell wall biogenesis/degradation</keyword>
<dbReference type="AlphaFoldDB" id="A0A538SWB1"/>
<evidence type="ECO:0000313" key="17">
    <source>
        <dbReference type="Proteomes" id="UP000317716"/>
    </source>
</evidence>
<feature type="domain" description="Penicillin-binding protein dimerisation" evidence="15">
    <location>
        <begin position="59"/>
        <end position="235"/>
    </location>
</feature>
<feature type="transmembrane region" description="Helical" evidence="13">
    <location>
        <begin position="21"/>
        <end position="38"/>
    </location>
</feature>
<evidence type="ECO:0000256" key="8">
    <source>
        <dbReference type="ARBA" id="ARBA00022960"/>
    </source>
</evidence>
<evidence type="ECO:0000256" key="7">
    <source>
        <dbReference type="ARBA" id="ARBA00022801"/>
    </source>
</evidence>
<dbReference type="InterPro" id="IPR012338">
    <property type="entry name" value="Beta-lactam/transpept-like"/>
</dbReference>
<dbReference type="Proteomes" id="UP000317716">
    <property type="component" value="Unassembled WGS sequence"/>
</dbReference>
<dbReference type="Pfam" id="PF00905">
    <property type="entry name" value="Transpeptidase"/>
    <property type="match status" value="1"/>
</dbReference>
<dbReference type="PANTHER" id="PTHR30627">
    <property type="entry name" value="PEPTIDOGLYCAN D,D-TRANSPEPTIDASE"/>
    <property type="match status" value="1"/>
</dbReference>
<dbReference type="InterPro" id="IPR001460">
    <property type="entry name" value="PCN-bd_Tpept"/>
</dbReference>
<evidence type="ECO:0000256" key="11">
    <source>
        <dbReference type="ARBA" id="ARBA00023136"/>
    </source>
</evidence>